<dbReference type="InterPro" id="IPR032675">
    <property type="entry name" value="LRR_dom_sf"/>
</dbReference>
<comment type="caution">
    <text evidence="6">The sequence shown here is derived from an EMBL/GenBank/DDBJ whole genome shotgun (WGS) entry which is preliminary data.</text>
</comment>
<dbReference type="Proteomes" id="UP001472677">
    <property type="component" value="Unassembled WGS sequence"/>
</dbReference>
<organism evidence="6 7">
    <name type="scientific">Hibiscus sabdariffa</name>
    <name type="common">roselle</name>
    <dbReference type="NCBI Taxonomy" id="183260"/>
    <lineage>
        <taxon>Eukaryota</taxon>
        <taxon>Viridiplantae</taxon>
        <taxon>Streptophyta</taxon>
        <taxon>Embryophyta</taxon>
        <taxon>Tracheophyta</taxon>
        <taxon>Spermatophyta</taxon>
        <taxon>Magnoliopsida</taxon>
        <taxon>eudicotyledons</taxon>
        <taxon>Gunneridae</taxon>
        <taxon>Pentapetalae</taxon>
        <taxon>rosids</taxon>
        <taxon>malvids</taxon>
        <taxon>Malvales</taxon>
        <taxon>Malvaceae</taxon>
        <taxon>Malvoideae</taxon>
        <taxon>Hibiscus</taxon>
    </lineage>
</organism>
<evidence type="ECO:0000313" key="6">
    <source>
        <dbReference type="EMBL" id="KAK8581650.1"/>
    </source>
</evidence>
<keyword evidence="4" id="KW-0675">Receptor</keyword>
<feature type="chain" id="PRO_5046420468" evidence="5">
    <location>
        <begin position="27"/>
        <end position="253"/>
    </location>
</feature>
<reference evidence="6 7" key="1">
    <citation type="journal article" date="2024" name="G3 (Bethesda)">
        <title>Genome assembly of Hibiscus sabdariffa L. provides insights into metabolisms of medicinal natural products.</title>
        <authorList>
            <person name="Kim T."/>
        </authorList>
    </citation>
    <scope>NUCLEOTIDE SEQUENCE [LARGE SCALE GENOMIC DNA]</scope>
    <source>
        <strain evidence="6">TK-2024</strain>
        <tissue evidence="6">Old leaves</tissue>
    </source>
</reference>
<keyword evidence="5" id="KW-0732">Signal</keyword>
<keyword evidence="7" id="KW-1185">Reference proteome</keyword>
<dbReference type="Gene3D" id="3.80.10.10">
    <property type="entry name" value="Ribonuclease Inhibitor"/>
    <property type="match status" value="1"/>
</dbReference>
<dbReference type="Pfam" id="PF13855">
    <property type="entry name" value="LRR_8"/>
    <property type="match status" value="1"/>
</dbReference>
<dbReference type="PANTHER" id="PTHR48062">
    <property type="entry name" value="RECEPTOR-LIKE PROTEIN 14"/>
    <property type="match status" value="1"/>
</dbReference>
<evidence type="ECO:0000256" key="5">
    <source>
        <dbReference type="SAM" id="SignalP"/>
    </source>
</evidence>
<name>A0ABR2FL35_9ROSI</name>
<evidence type="ECO:0000256" key="4">
    <source>
        <dbReference type="ARBA" id="ARBA00023170"/>
    </source>
</evidence>
<keyword evidence="3" id="KW-0677">Repeat</keyword>
<dbReference type="PANTHER" id="PTHR48062:SF21">
    <property type="entry name" value="RECEPTOR-LIKE PROTEIN 12"/>
    <property type="match status" value="1"/>
</dbReference>
<accession>A0ABR2FL35</accession>
<evidence type="ECO:0000256" key="1">
    <source>
        <dbReference type="ARBA" id="ARBA00009592"/>
    </source>
</evidence>
<dbReference type="InterPro" id="IPR001611">
    <property type="entry name" value="Leu-rich_rpt"/>
</dbReference>
<dbReference type="InterPro" id="IPR051502">
    <property type="entry name" value="RLP_Defense_Trigger"/>
</dbReference>
<proteinExistence type="inferred from homology"/>
<evidence type="ECO:0000256" key="3">
    <source>
        <dbReference type="ARBA" id="ARBA00022737"/>
    </source>
</evidence>
<gene>
    <name evidence="6" type="ORF">V6N12_071865</name>
</gene>
<evidence type="ECO:0000313" key="7">
    <source>
        <dbReference type="Proteomes" id="UP001472677"/>
    </source>
</evidence>
<keyword evidence="2" id="KW-0433">Leucine-rich repeat</keyword>
<feature type="signal peptide" evidence="5">
    <location>
        <begin position="1"/>
        <end position="26"/>
    </location>
</feature>
<sequence>MPLQILWPRKALRVGHIIVLSLRVLSRSLESLVLVPYCLNGLVVEGDYVKWIGATHSLKILRLSDCGLNGSLYSQGHDIPRNVEAFKQLPSNPKFTWTFWKLKRFQADNNTIYVEREMQSSVPRFQSNEIRLSCCGDAGQFPQFLYYQRDLWYVDLSNINLQGEFPNWLLQNNTNLRSLDLANNSLQGHFELQFPPLTDLSHLDISKNSINGNVPIEIGVKLPSLSYLNMSRNHFQGSIPASIGDMNFLEYLD</sequence>
<evidence type="ECO:0000256" key="2">
    <source>
        <dbReference type="ARBA" id="ARBA00022614"/>
    </source>
</evidence>
<protein>
    <submittedName>
        <fullName evidence="6">Uncharacterized protein</fullName>
    </submittedName>
</protein>
<dbReference type="SUPFAM" id="SSF52058">
    <property type="entry name" value="L domain-like"/>
    <property type="match status" value="1"/>
</dbReference>
<comment type="similarity">
    <text evidence="1">Belongs to the RLP family.</text>
</comment>
<dbReference type="EMBL" id="JBBPBM010000006">
    <property type="protein sequence ID" value="KAK8581650.1"/>
    <property type="molecule type" value="Genomic_DNA"/>
</dbReference>